<organism evidence="1 2">
    <name type="scientific">Favolaschia claudopus</name>
    <dbReference type="NCBI Taxonomy" id="2862362"/>
    <lineage>
        <taxon>Eukaryota</taxon>
        <taxon>Fungi</taxon>
        <taxon>Dikarya</taxon>
        <taxon>Basidiomycota</taxon>
        <taxon>Agaricomycotina</taxon>
        <taxon>Agaricomycetes</taxon>
        <taxon>Agaricomycetidae</taxon>
        <taxon>Agaricales</taxon>
        <taxon>Marasmiineae</taxon>
        <taxon>Mycenaceae</taxon>
        <taxon>Favolaschia</taxon>
    </lineage>
</organism>
<evidence type="ECO:0000313" key="1">
    <source>
        <dbReference type="EMBL" id="KAK7002143.1"/>
    </source>
</evidence>
<dbReference type="EMBL" id="JAWWNJ010000080">
    <property type="protein sequence ID" value="KAK7002143.1"/>
    <property type="molecule type" value="Genomic_DNA"/>
</dbReference>
<evidence type="ECO:0008006" key="3">
    <source>
        <dbReference type="Google" id="ProtNLM"/>
    </source>
</evidence>
<gene>
    <name evidence="1" type="ORF">R3P38DRAFT_2371937</name>
</gene>
<dbReference type="AlphaFoldDB" id="A0AAW0A8F6"/>
<keyword evidence="2" id="KW-1185">Reference proteome</keyword>
<comment type="caution">
    <text evidence="1">The sequence shown here is derived from an EMBL/GenBank/DDBJ whole genome shotgun (WGS) entry which is preliminary data.</text>
</comment>
<accession>A0AAW0A8F6</accession>
<reference evidence="1 2" key="1">
    <citation type="journal article" date="2024" name="J Genomics">
        <title>Draft genome sequencing and assembly of Favolaschia claudopus CIRM-BRFM 2984 isolated from oak limbs.</title>
        <authorList>
            <person name="Navarro D."/>
            <person name="Drula E."/>
            <person name="Chaduli D."/>
            <person name="Cazenave R."/>
            <person name="Ahrendt S."/>
            <person name="Wang J."/>
            <person name="Lipzen A."/>
            <person name="Daum C."/>
            <person name="Barry K."/>
            <person name="Grigoriev I.V."/>
            <person name="Favel A."/>
            <person name="Rosso M.N."/>
            <person name="Martin F."/>
        </authorList>
    </citation>
    <scope>NUCLEOTIDE SEQUENCE [LARGE SCALE GENOMIC DNA]</scope>
    <source>
        <strain evidence="1 2">CIRM-BRFM 2984</strain>
    </source>
</reference>
<dbReference type="Proteomes" id="UP001362999">
    <property type="component" value="Unassembled WGS sequence"/>
</dbReference>
<feature type="non-terminal residue" evidence="1">
    <location>
        <position position="124"/>
    </location>
</feature>
<sequence>MSYEQYSEPHAQTRFSPHFFANVTLAEVTNIVRDNLLPGGQYSQIVVGAGERIPCMADVLLILSSARKAYYEEEVNSVCIQFKNNKIVRYRFSKLVLLRGINKHLFNFRLMAKLVTRVEQQNLL</sequence>
<name>A0AAW0A8F6_9AGAR</name>
<protein>
    <recommendedName>
        <fullName evidence="3">LAGLIDADG homing endonuclease</fullName>
    </recommendedName>
</protein>
<evidence type="ECO:0000313" key="2">
    <source>
        <dbReference type="Proteomes" id="UP001362999"/>
    </source>
</evidence>
<proteinExistence type="predicted"/>